<dbReference type="EMBL" id="CAAALY010249584">
    <property type="protein sequence ID" value="VEL35330.1"/>
    <property type="molecule type" value="Genomic_DNA"/>
</dbReference>
<feature type="compositionally biased region" description="Low complexity" evidence="1">
    <location>
        <begin position="485"/>
        <end position="506"/>
    </location>
</feature>
<name>A0A448XFG4_9PLAT</name>
<dbReference type="AlphaFoldDB" id="A0A448XFG4"/>
<feature type="region of interest" description="Disordered" evidence="1">
    <location>
        <begin position="482"/>
        <end position="508"/>
    </location>
</feature>
<reference evidence="3" key="1">
    <citation type="submission" date="2018-11" db="EMBL/GenBank/DDBJ databases">
        <authorList>
            <consortium name="Pathogen Informatics"/>
        </authorList>
    </citation>
    <scope>NUCLEOTIDE SEQUENCE</scope>
</reference>
<feature type="signal peptide" evidence="2">
    <location>
        <begin position="1"/>
        <end position="20"/>
    </location>
</feature>
<evidence type="ECO:0000313" key="4">
    <source>
        <dbReference type="Proteomes" id="UP000784294"/>
    </source>
</evidence>
<feature type="chain" id="PRO_5018978445" evidence="2">
    <location>
        <begin position="21"/>
        <end position="515"/>
    </location>
</feature>
<evidence type="ECO:0000313" key="3">
    <source>
        <dbReference type="EMBL" id="VEL35330.1"/>
    </source>
</evidence>
<sequence length="515" mass="52767">MAFSSPLILVLGMLIGVCHIVTQPSFPRSYPSLSLAPYQSHSSVFISPSSAEYDSSRLTRDGFGRLTGVNGLVGSAITSRASQSCTPASGSGQIGLSCSLNPPSCLPTLTAGDIATVTAVRSCGSGSGTSLRRVATSLSCSLPNSAAGQVVGGLDRRHLINSCQSSSTSSFASAPSTGISLSASSASFSFSSSSPPPPLLEPSISGDPPNGLRCVGGTPLESSTTYCIPTNACVGSSSLNCVCSSSSLSSSGSPILSASNLHHFQHQYERNTRNLSHQTHYGHHNHHAQRHQHRHHNHLPQPQAYFQVQAPSSQSLPHLSDRQAPPLLIGQFGGPGSIQQPKSSATLLSTFNTTPISTFSTCTSYSSGPSSGGGYRFGSDLSANLSSTGVTIRSSSSSQLKQSTTLPVLTKASNTGSARQQTTVSVEALFQQSPTSPVNAPLSAGGGANSTTALGAARKLTGLLSVDQSFGPGALTDISETTFTSSRRSSSSSSSASPPPSGQSSSVCHAIFQTI</sequence>
<evidence type="ECO:0000256" key="1">
    <source>
        <dbReference type="SAM" id="MobiDB-lite"/>
    </source>
</evidence>
<proteinExistence type="predicted"/>
<organism evidence="3 4">
    <name type="scientific">Protopolystoma xenopodis</name>
    <dbReference type="NCBI Taxonomy" id="117903"/>
    <lineage>
        <taxon>Eukaryota</taxon>
        <taxon>Metazoa</taxon>
        <taxon>Spiralia</taxon>
        <taxon>Lophotrochozoa</taxon>
        <taxon>Platyhelminthes</taxon>
        <taxon>Monogenea</taxon>
        <taxon>Polyopisthocotylea</taxon>
        <taxon>Polystomatidea</taxon>
        <taxon>Polystomatidae</taxon>
        <taxon>Protopolystoma</taxon>
    </lineage>
</organism>
<accession>A0A448XFG4</accession>
<feature type="region of interest" description="Disordered" evidence="1">
    <location>
        <begin position="192"/>
        <end position="212"/>
    </location>
</feature>
<protein>
    <submittedName>
        <fullName evidence="3">Uncharacterized protein</fullName>
    </submittedName>
</protein>
<keyword evidence="4" id="KW-1185">Reference proteome</keyword>
<keyword evidence="2" id="KW-0732">Signal</keyword>
<evidence type="ECO:0000256" key="2">
    <source>
        <dbReference type="SAM" id="SignalP"/>
    </source>
</evidence>
<gene>
    <name evidence="3" type="ORF">PXEA_LOCUS28770</name>
</gene>
<comment type="caution">
    <text evidence="3">The sequence shown here is derived from an EMBL/GenBank/DDBJ whole genome shotgun (WGS) entry which is preliminary data.</text>
</comment>
<dbReference type="Proteomes" id="UP000784294">
    <property type="component" value="Unassembled WGS sequence"/>
</dbReference>